<feature type="binding site" evidence="7">
    <location>
        <position position="129"/>
    </location>
    <ligand>
        <name>Zn(2+)</name>
        <dbReference type="ChEBI" id="CHEBI:29105"/>
    </ligand>
</feature>
<dbReference type="InterPro" id="IPR033911">
    <property type="entry name" value="MetRS_core"/>
</dbReference>
<comment type="cofactor">
    <cofactor evidence="7">
        <name>Zn(2+)</name>
        <dbReference type="ChEBI" id="CHEBI:29105"/>
    </cofactor>
    <text evidence="7">Binds 1 zinc ion per subunit.</text>
</comment>
<feature type="domain" description="Methionyl/Leucyl tRNA synthetase" evidence="9">
    <location>
        <begin position="136"/>
        <end position="358"/>
    </location>
</feature>
<proteinExistence type="inferred from homology"/>
<name>A0A1F7S2J8_9BACT</name>
<organism evidence="10 11">
    <name type="scientific">Candidatus Schekmanbacteria bacterium RBG_16_38_10</name>
    <dbReference type="NCBI Taxonomy" id="1817879"/>
    <lineage>
        <taxon>Bacteria</taxon>
        <taxon>Candidatus Schekmaniibacteriota</taxon>
    </lineage>
</organism>
<dbReference type="Pfam" id="PF09334">
    <property type="entry name" value="tRNA-synt_1g"/>
    <property type="match status" value="1"/>
</dbReference>
<dbReference type="FunFam" id="1.10.730.10:FF:000026">
    <property type="entry name" value="Methionine--tRNA ligase"/>
    <property type="match status" value="1"/>
</dbReference>
<feature type="binding site" evidence="7">
    <location>
        <position position="146"/>
    </location>
    <ligand>
        <name>Zn(2+)</name>
        <dbReference type="ChEBI" id="CHEBI:29105"/>
    </ligand>
</feature>
<keyword evidence="5 7" id="KW-0648">Protein biosynthesis</keyword>
<dbReference type="NCBIfam" id="NF008900">
    <property type="entry name" value="PRK12267.1"/>
    <property type="match status" value="1"/>
</dbReference>
<evidence type="ECO:0000259" key="9">
    <source>
        <dbReference type="Pfam" id="PF09334"/>
    </source>
</evidence>
<evidence type="ECO:0000256" key="6">
    <source>
        <dbReference type="ARBA" id="ARBA00023146"/>
    </source>
</evidence>
<dbReference type="SUPFAM" id="SSF47323">
    <property type="entry name" value="Anticodon-binding domain of a subclass of class I aminoacyl-tRNA synthetases"/>
    <property type="match status" value="1"/>
</dbReference>
<dbReference type="Proteomes" id="UP000178797">
    <property type="component" value="Unassembled WGS sequence"/>
</dbReference>
<evidence type="ECO:0000256" key="5">
    <source>
        <dbReference type="ARBA" id="ARBA00022917"/>
    </source>
</evidence>
<dbReference type="EC" id="6.1.1.10" evidence="7"/>
<dbReference type="PANTHER" id="PTHR43326:SF1">
    <property type="entry name" value="METHIONINE--TRNA LIGASE, MITOCHONDRIAL"/>
    <property type="match status" value="1"/>
</dbReference>
<sequence length="528" mass="60537">MNKFYITAAIDYVNSSPHVGTAYEKIGADALARWKRLCGYNTFFLMGQDEHSTNVEKKAISLGLDPLSYCNNMEEEFRNVWIKLNVSFDDFIRTTSPIHKNTVQKIFNRINSSGDIYKGTYKGWYCVSCEAYKKETELIDGKCPNHKSPPKWIEEENYFFKLTNYRDKLLNYVQKNPTFIMPNIRRNEILNVLQEGLDDISISRASTKWGVPIPQDEGHVIYVWFDALINYLSGVGFEDNTNRFSTYWPADVHVIGKDITRFHCIIWPAMLLSAGLPLPKTIFGHGFVYVKGQKMSKTLGTVIDPSNVADKYGADALRYFLLREIAFDNDGDFTWEKFIERYNSDLANDLGNLLHRTLNMINKYQDGIITVTSDAAEPVDDNLKNCLLTLAEKVEPLMENLAFHNALAVIWEQVNRVNRYIEETSPWTLSKNNKKARLQTVLYNTIEAIRILATLLSPFIPTTSTKIWEQMGLNPADMQTQKNIDSIKTSVTLDTAKRWDYIKTGTKVKKGEPLFPRIDEDGSKVENP</sequence>
<dbReference type="Gene3D" id="3.40.50.620">
    <property type="entry name" value="HUPs"/>
    <property type="match status" value="1"/>
</dbReference>
<accession>A0A1F7S2J8</accession>
<evidence type="ECO:0000256" key="3">
    <source>
        <dbReference type="ARBA" id="ARBA00022741"/>
    </source>
</evidence>
<keyword evidence="7" id="KW-0963">Cytoplasm</keyword>
<keyword evidence="3 7" id="KW-0547">Nucleotide-binding</keyword>
<dbReference type="CDD" id="cd07957">
    <property type="entry name" value="Anticodon_Ia_Met"/>
    <property type="match status" value="1"/>
</dbReference>
<dbReference type="InterPro" id="IPR041872">
    <property type="entry name" value="Anticodon_Met"/>
</dbReference>
<dbReference type="SUPFAM" id="SSF52374">
    <property type="entry name" value="Nucleotidylyl transferase"/>
    <property type="match status" value="1"/>
</dbReference>
<dbReference type="CDD" id="cd00814">
    <property type="entry name" value="MetRS_core"/>
    <property type="match status" value="1"/>
</dbReference>
<dbReference type="PANTHER" id="PTHR43326">
    <property type="entry name" value="METHIONYL-TRNA SYNTHETASE"/>
    <property type="match status" value="1"/>
</dbReference>
<comment type="subcellular location">
    <subcellularLocation>
        <location evidence="7">Cytoplasm</location>
    </subcellularLocation>
</comment>
<dbReference type="InterPro" id="IPR009080">
    <property type="entry name" value="tRNAsynth_Ia_anticodon-bd"/>
</dbReference>
<dbReference type="GO" id="GO:0046872">
    <property type="term" value="F:metal ion binding"/>
    <property type="evidence" value="ECO:0007669"/>
    <property type="project" value="UniProtKB-KW"/>
</dbReference>
<comment type="similarity">
    <text evidence="7">Belongs to the class-I aminoacyl-tRNA synthetase family. MetG type 2A subfamily.</text>
</comment>
<evidence type="ECO:0000313" key="10">
    <source>
        <dbReference type="EMBL" id="OGL47474.1"/>
    </source>
</evidence>
<comment type="catalytic activity">
    <reaction evidence="7">
        <text>tRNA(Met) + L-methionine + ATP = L-methionyl-tRNA(Met) + AMP + diphosphate</text>
        <dbReference type="Rhea" id="RHEA:13481"/>
        <dbReference type="Rhea" id="RHEA-COMP:9667"/>
        <dbReference type="Rhea" id="RHEA-COMP:9698"/>
        <dbReference type="ChEBI" id="CHEBI:30616"/>
        <dbReference type="ChEBI" id="CHEBI:33019"/>
        <dbReference type="ChEBI" id="CHEBI:57844"/>
        <dbReference type="ChEBI" id="CHEBI:78442"/>
        <dbReference type="ChEBI" id="CHEBI:78530"/>
        <dbReference type="ChEBI" id="CHEBI:456215"/>
        <dbReference type="EC" id="6.1.1.10"/>
    </reaction>
</comment>
<comment type="subunit">
    <text evidence="7">Monomer.</text>
</comment>
<keyword evidence="7" id="KW-0862">Zinc</keyword>
<dbReference type="InterPro" id="IPR013155">
    <property type="entry name" value="M/V/L/I-tRNA-synth_anticd-bd"/>
</dbReference>
<evidence type="ECO:0000256" key="1">
    <source>
        <dbReference type="ARBA" id="ARBA00003314"/>
    </source>
</evidence>
<dbReference type="InterPro" id="IPR014729">
    <property type="entry name" value="Rossmann-like_a/b/a_fold"/>
</dbReference>
<feature type="domain" description="Methionyl/Valyl/Leucyl/Isoleucyl-tRNA synthetase anticodon-binding" evidence="8">
    <location>
        <begin position="387"/>
        <end position="474"/>
    </location>
</feature>
<dbReference type="AlphaFoldDB" id="A0A1F7S2J8"/>
<keyword evidence="6 7" id="KW-0030">Aminoacyl-tRNA synthetase</keyword>
<evidence type="ECO:0000259" key="8">
    <source>
        <dbReference type="Pfam" id="PF08264"/>
    </source>
</evidence>
<dbReference type="GO" id="GO:0005524">
    <property type="term" value="F:ATP binding"/>
    <property type="evidence" value="ECO:0007669"/>
    <property type="project" value="UniProtKB-UniRule"/>
</dbReference>
<gene>
    <name evidence="7" type="primary">metG</name>
    <name evidence="10" type="ORF">A2W05_02890</name>
</gene>
<comment type="caution">
    <text evidence="10">The sequence shown here is derived from an EMBL/GenBank/DDBJ whole genome shotgun (WGS) entry which is preliminary data.</text>
</comment>
<evidence type="ECO:0000313" key="11">
    <source>
        <dbReference type="Proteomes" id="UP000178797"/>
    </source>
</evidence>
<dbReference type="Gene3D" id="1.10.730.10">
    <property type="entry name" value="Isoleucyl-tRNA Synthetase, Domain 1"/>
    <property type="match status" value="1"/>
</dbReference>
<feature type="short sequence motif" description="'KMSKS' region" evidence="7">
    <location>
        <begin position="294"/>
        <end position="298"/>
    </location>
</feature>
<dbReference type="InterPro" id="IPR023457">
    <property type="entry name" value="Met-tRNA_synth_2"/>
</dbReference>
<keyword evidence="4 7" id="KW-0067">ATP-binding</keyword>
<dbReference type="PRINTS" id="PR01041">
    <property type="entry name" value="TRNASYNTHMET"/>
</dbReference>
<keyword evidence="7" id="KW-0479">Metal-binding</keyword>
<dbReference type="HAMAP" id="MF_01228">
    <property type="entry name" value="Met_tRNA_synth_type2"/>
    <property type="match status" value="1"/>
</dbReference>
<evidence type="ECO:0000256" key="2">
    <source>
        <dbReference type="ARBA" id="ARBA00022598"/>
    </source>
</evidence>
<dbReference type="GO" id="GO:0005737">
    <property type="term" value="C:cytoplasm"/>
    <property type="evidence" value="ECO:0007669"/>
    <property type="project" value="UniProtKB-SubCell"/>
</dbReference>
<evidence type="ECO:0000256" key="7">
    <source>
        <dbReference type="HAMAP-Rule" id="MF_01228"/>
    </source>
</evidence>
<dbReference type="FunFam" id="2.170.220.10:FF:000002">
    <property type="entry name" value="Methionine--tRNA ligase"/>
    <property type="match status" value="1"/>
</dbReference>
<reference evidence="10 11" key="1">
    <citation type="journal article" date="2016" name="Nat. Commun.">
        <title>Thousands of microbial genomes shed light on interconnected biogeochemical processes in an aquifer system.</title>
        <authorList>
            <person name="Anantharaman K."/>
            <person name="Brown C.T."/>
            <person name="Hug L.A."/>
            <person name="Sharon I."/>
            <person name="Castelle C.J."/>
            <person name="Probst A.J."/>
            <person name="Thomas B.C."/>
            <person name="Singh A."/>
            <person name="Wilkins M.J."/>
            <person name="Karaoz U."/>
            <person name="Brodie E.L."/>
            <person name="Williams K.H."/>
            <person name="Hubbard S.S."/>
            <person name="Banfield J.F."/>
        </authorList>
    </citation>
    <scope>NUCLEOTIDE SEQUENCE [LARGE SCALE GENOMIC DNA]</scope>
</reference>
<feature type="binding site" evidence="7">
    <location>
        <position position="143"/>
    </location>
    <ligand>
        <name>Zn(2+)</name>
        <dbReference type="ChEBI" id="CHEBI:29105"/>
    </ligand>
</feature>
<comment type="caution">
    <text evidence="7">Lacks conserved residue(s) required for the propagation of feature annotation.</text>
</comment>
<comment type="function">
    <text evidence="1 7">Is required not only for elongation of protein synthesis but also for the initiation of all mRNA translation through initiator tRNA(fMet) aminoacylation.</text>
</comment>
<dbReference type="EMBL" id="MGDE01000033">
    <property type="protein sequence ID" value="OGL47474.1"/>
    <property type="molecule type" value="Genomic_DNA"/>
</dbReference>
<feature type="binding site" evidence="7">
    <location>
        <position position="126"/>
    </location>
    <ligand>
        <name>Zn(2+)</name>
        <dbReference type="ChEBI" id="CHEBI:29105"/>
    </ligand>
</feature>
<dbReference type="Gene3D" id="2.170.220.10">
    <property type="match status" value="1"/>
</dbReference>
<dbReference type="GO" id="GO:0004825">
    <property type="term" value="F:methionine-tRNA ligase activity"/>
    <property type="evidence" value="ECO:0007669"/>
    <property type="project" value="UniProtKB-UniRule"/>
</dbReference>
<evidence type="ECO:0000256" key="4">
    <source>
        <dbReference type="ARBA" id="ARBA00022840"/>
    </source>
</evidence>
<dbReference type="InterPro" id="IPR014758">
    <property type="entry name" value="Met-tRNA_synth"/>
</dbReference>
<keyword evidence="2 7" id="KW-0436">Ligase</keyword>
<dbReference type="Pfam" id="PF08264">
    <property type="entry name" value="Anticodon_1"/>
    <property type="match status" value="1"/>
</dbReference>
<dbReference type="GO" id="GO:0006431">
    <property type="term" value="P:methionyl-tRNA aminoacylation"/>
    <property type="evidence" value="ECO:0007669"/>
    <property type="project" value="UniProtKB-UniRule"/>
</dbReference>
<dbReference type="InterPro" id="IPR015413">
    <property type="entry name" value="Methionyl/Leucyl_tRNA_Synth"/>
</dbReference>
<dbReference type="NCBIfam" id="TIGR00398">
    <property type="entry name" value="metG"/>
    <property type="match status" value="1"/>
</dbReference>
<protein>
    <recommendedName>
        <fullName evidence="7">Methionine--tRNA ligase</fullName>
        <ecNumber evidence="7">6.1.1.10</ecNumber>
    </recommendedName>
    <alternativeName>
        <fullName evidence="7">Methionyl-tRNA synthetase</fullName>
        <shortName evidence="7">MetRS</shortName>
    </alternativeName>
</protein>